<feature type="domain" description="F-box" evidence="1">
    <location>
        <begin position="43"/>
        <end position="90"/>
    </location>
</feature>
<dbReference type="Proteomes" id="UP001458880">
    <property type="component" value="Unassembled WGS sequence"/>
</dbReference>
<evidence type="ECO:0000259" key="1">
    <source>
        <dbReference type="PROSITE" id="PS50181"/>
    </source>
</evidence>
<sequence length="285" mass="33891">MAIKRKSKDPVRVVLPRRTKRQPKIRCKEAFWNFVPKKPLKNDTHINNLPDEVLLNIFCYFTTKQLYCQIRPVCRRWMVLTMSPILWRVIDVKNEVPTHVLTYWIKASPLLKSFSIQDRNDTDIIADQLAKCCKQLESIKMQNCWGSPKCCLIRSTPLCTLVTRCNNLYNFNFSQSSYCRFVSRKFFRLISRDKRSGRIMKKCSYIGPMTVKQMRALFSALRDYEVHDTATIGNVNFTQKFKLRDIIRYFQEIQNPRQVVHDIWENLYYGQNEEEAIDYPMQMDA</sequence>
<dbReference type="SUPFAM" id="SSF81383">
    <property type="entry name" value="F-box domain"/>
    <property type="match status" value="1"/>
</dbReference>
<evidence type="ECO:0000313" key="3">
    <source>
        <dbReference type="Proteomes" id="UP001458880"/>
    </source>
</evidence>
<evidence type="ECO:0000313" key="2">
    <source>
        <dbReference type="EMBL" id="KAK9753290.1"/>
    </source>
</evidence>
<dbReference type="InterPro" id="IPR036047">
    <property type="entry name" value="F-box-like_dom_sf"/>
</dbReference>
<protein>
    <submittedName>
        <fullName evidence="2">F-box-like</fullName>
    </submittedName>
</protein>
<dbReference type="InterPro" id="IPR001810">
    <property type="entry name" value="F-box_dom"/>
</dbReference>
<accession>A0AAW1N3A3</accession>
<dbReference type="InterPro" id="IPR032675">
    <property type="entry name" value="LRR_dom_sf"/>
</dbReference>
<keyword evidence="3" id="KW-1185">Reference proteome</keyword>
<name>A0AAW1N3A3_POPJA</name>
<dbReference type="Gene3D" id="3.80.10.10">
    <property type="entry name" value="Ribonuclease Inhibitor"/>
    <property type="match status" value="1"/>
</dbReference>
<proteinExistence type="predicted"/>
<dbReference type="Pfam" id="PF12937">
    <property type="entry name" value="F-box-like"/>
    <property type="match status" value="1"/>
</dbReference>
<dbReference type="AlphaFoldDB" id="A0AAW1N3A3"/>
<reference evidence="2 3" key="1">
    <citation type="journal article" date="2024" name="BMC Genomics">
        <title>De novo assembly and annotation of Popillia japonica's genome with initial clues to its potential as an invasive pest.</title>
        <authorList>
            <person name="Cucini C."/>
            <person name="Boschi S."/>
            <person name="Funari R."/>
            <person name="Cardaioli E."/>
            <person name="Iannotti N."/>
            <person name="Marturano G."/>
            <person name="Paoli F."/>
            <person name="Bruttini M."/>
            <person name="Carapelli A."/>
            <person name="Frati F."/>
            <person name="Nardi F."/>
        </authorList>
    </citation>
    <scope>NUCLEOTIDE SEQUENCE [LARGE SCALE GENOMIC DNA]</scope>
    <source>
        <strain evidence="2">DMR45628</strain>
    </source>
</reference>
<organism evidence="2 3">
    <name type="scientific">Popillia japonica</name>
    <name type="common">Japanese beetle</name>
    <dbReference type="NCBI Taxonomy" id="7064"/>
    <lineage>
        <taxon>Eukaryota</taxon>
        <taxon>Metazoa</taxon>
        <taxon>Ecdysozoa</taxon>
        <taxon>Arthropoda</taxon>
        <taxon>Hexapoda</taxon>
        <taxon>Insecta</taxon>
        <taxon>Pterygota</taxon>
        <taxon>Neoptera</taxon>
        <taxon>Endopterygota</taxon>
        <taxon>Coleoptera</taxon>
        <taxon>Polyphaga</taxon>
        <taxon>Scarabaeiformia</taxon>
        <taxon>Scarabaeidae</taxon>
        <taxon>Rutelinae</taxon>
        <taxon>Popillia</taxon>
    </lineage>
</organism>
<dbReference type="EMBL" id="JASPKY010000014">
    <property type="protein sequence ID" value="KAK9753290.1"/>
    <property type="molecule type" value="Genomic_DNA"/>
</dbReference>
<gene>
    <name evidence="2" type="ORF">QE152_g3550</name>
</gene>
<dbReference type="PROSITE" id="PS50181">
    <property type="entry name" value="FBOX"/>
    <property type="match status" value="1"/>
</dbReference>
<comment type="caution">
    <text evidence="2">The sequence shown here is derived from an EMBL/GenBank/DDBJ whole genome shotgun (WGS) entry which is preliminary data.</text>
</comment>